<dbReference type="InterPro" id="IPR052355">
    <property type="entry name" value="CENP-V-like"/>
</dbReference>
<evidence type="ECO:0000256" key="3">
    <source>
        <dbReference type="ARBA" id="ARBA00022833"/>
    </source>
</evidence>
<dbReference type="PROSITE" id="PS51891">
    <property type="entry name" value="CENP_V_GFA"/>
    <property type="match status" value="2"/>
</dbReference>
<dbReference type="InterPro" id="IPR006913">
    <property type="entry name" value="CENP-V/GFA"/>
</dbReference>
<dbReference type="Gene3D" id="2.170.150.70">
    <property type="match status" value="2"/>
</dbReference>
<organism evidence="5 6">
    <name type="scientific">Aspergillus heteromorphus CBS 117.55</name>
    <dbReference type="NCBI Taxonomy" id="1448321"/>
    <lineage>
        <taxon>Eukaryota</taxon>
        <taxon>Fungi</taxon>
        <taxon>Dikarya</taxon>
        <taxon>Ascomycota</taxon>
        <taxon>Pezizomycotina</taxon>
        <taxon>Eurotiomycetes</taxon>
        <taxon>Eurotiomycetidae</taxon>
        <taxon>Eurotiales</taxon>
        <taxon>Aspergillaceae</taxon>
        <taxon>Aspergillus</taxon>
        <taxon>Aspergillus subgen. Circumdati</taxon>
    </lineage>
</organism>
<evidence type="ECO:0000259" key="4">
    <source>
        <dbReference type="PROSITE" id="PS51891"/>
    </source>
</evidence>
<name>A0A317W132_9EURO</name>
<dbReference type="VEuPathDB" id="FungiDB:BO70DRAFT_429881"/>
<dbReference type="PANTHER" id="PTHR28620:SF1">
    <property type="entry name" value="CENP-V_GFA DOMAIN-CONTAINING PROTEIN"/>
    <property type="match status" value="1"/>
</dbReference>
<accession>A0A317W132</accession>
<dbReference type="GeneID" id="37070342"/>
<dbReference type="STRING" id="1448321.A0A317W132"/>
<sequence length="296" mass="32428">MTSYQGNCHCGKVRFEVRLPSPLGTTFACQCGVCAKIGSRWIFPADDQVKITRGEDELVGYGSRGGEHCFCPVCGTAVLVKNHQTPSGETGVGVNARALLDVNPFELTVADLPVPGKEIPMPSPSPIEPPSNPQAKTYSGSCHCGAITLTVTTPPFPHTPVKEDNCSICQRNANTCIYPTTPQVLITGTENATEYLFGRKFTGHRFCARCGVQVYMHLHGPPKALVVKLPAEKQEMIRRNLEIVPVRVNVLDGVEWGEVKVERSDEGTGVWMVIEYPNTHLNRQNDQNQKTPESRV</sequence>
<comment type="similarity">
    <text evidence="1">Belongs to the Gfa family.</text>
</comment>
<evidence type="ECO:0000256" key="1">
    <source>
        <dbReference type="ARBA" id="ARBA00005495"/>
    </source>
</evidence>
<dbReference type="RefSeq" id="XP_025398708.1">
    <property type="nucleotide sequence ID" value="XM_025548105.1"/>
</dbReference>
<feature type="domain" description="CENP-V/GFA" evidence="4">
    <location>
        <begin position="4"/>
        <end position="106"/>
    </location>
</feature>
<protein>
    <recommendedName>
        <fullName evidence="4">CENP-V/GFA domain-containing protein</fullName>
    </recommendedName>
</protein>
<keyword evidence="6" id="KW-1185">Reference proteome</keyword>
<evidence type="ECO:0000313" key="6">
    <source>
        <dbReference type="Proteomes" id="UP000247233"/>
    </source>
</evidence>
<proteinExistence type="inferred from homology"/>
<keyword evidence="2" id="KW-0479">Metal-binding</keyword>
<dbReference type="AlphaFoldDB" id="A0A317W132"/>
<feature type="domain" description="CENP-V/GFA" evidence="4">
    <location>
        <begin position="138"/>
        <end position="257"/>
    </location>
</feature>
<dbReference type="InterPro" id="IPR011057">
    <property type="entry name" value="Mss4-like_sf"/>
</dbReference>
<dbReference type="Proteomes" id="UP000247233">
    <property type="component" value="Unassembled WGS sequence"/>
</dbReference>
<dbReference type="EMBL" id="MSFL01000015">
    <property type="protein sequence ID" value="PWY79685.1"/>
    <property type="molecule type" value="Genomic_DNA"/>
</dbReference>
<dbReference type="PANTHER" id="PTHR28620">
    <property type="entry name" value="CENTROMERE PROTEIN V"/>
    <property type="match status" value="1"/>
</dbReference>
<gene>
    <name evidence="5" type="ORF">BO70DRAFT_429881</name>
</gene>
<reference evidence="5 6" key="1">
    <citation type="submission" date="2016-12" db="EMBL/GenBank/DDBJ databases">
        <title>The genomes of Aspergillus section Nigri reveals drivers in fungal speciation.</title>
        <authorList>
            <consortium name="DOE Joint Genome Institute"/>
            <person name="Vesth T.C."/>
            <person name="Nybo J."/>
            <person name="Theobald S."/>
            <person name="Brandl J."/>
            <person name="Frisvad J.C."/>
            <person name="Nielsen K.F."/>
            <person name="Lyhne E.K."/>
            <person name="Kogle M.E."/>
            <person name="Kuo A."/>
            <person name="Riley R."/>
            <person name="Clum A."/>
            <person name="Nolan M."/>
            <person name="Lipzen A."/>
            <person name="Salamov A."/>
            <person name="Henrissat B."/>
            <person name="Wiebenga A."/>
            <person name="De Vries R.P."/>
            <person name="Grigoriev I.V."/>
            <person name="Mortensen U.H."/>
            <person name="Andersen M.R."/>
            <person name="Baker S.E."/>
        </authorList>
    </citation>
    <scope>NUCLEOTIDE SEQUENCE [LARGE SCALE GENOMIC DNA]</scope>
    <source>
        <strain evidence="5 6">CBS 117.55</strain>
    </source>
</reference>
<dbReference type="Pfam" id="PF04828">
    <property type="entry name" value="GFA"/>
    <property type="match status" value="2"/>
</dbReference>
<dbReference type="SUPFAM" id="SSF51316">
    <property type="entry name" value="Mss4-like"/>
    <property type="match status" value="2"/>
</dbReference>
<dbReference type="GO" id="GO:0016846">
    <property type="term" value="F:carbon-sulfur lyase activity"/>
    <property type="evidence" value="ECO:0007669"/>
    <property type="project" value="InterPro"/>
</dbReference>
<dbReference type="GO" id="GO:0046872">
    <property type="term" value="F:metal ion binding"/>
    <property type="evidence" value="ECO:0007669"/>
    <property type="project" value="UniProtKB-KW"/>
</dbReference>
<keyword evidence="3" id="KW-0862">Zinc</keyword>
<evidence type="ECO:0000256" key="2">
    <source>
        <dbReference type="ARBA" id="ARBA00022723"/>
    </source>
</evidence>
<dbReference type="OrthoDB" id="2993351at2759"/>
<comment type="caution">
    <text evidence="5">The sequence shown here is derived from an EMBL/GenBank/DDBJ whole genome shotgun (WGS) entry which is preliminary data.</text>
</comment>
<evidence type="ECO:0000313" key="5">
    <source>
        <dbReference type="EMBL" id="PWY79685.1"/>
    </source>
</evidence>